<evidence type="ECO:0000259" key="6">
    <source>
        <dbReference type="Pfam" id="PF02465"/>
    </source>
</evidence>
<feature type="domain" description="Flagellar hook-associated protein 2 N-terminal" evidence="6">
    <location>
        <begin position="46"/>
        <end position="151"/>
    </location>
</feature>
<dbReference type="Pfam" id="PF07195">
    <property type="entry name" value="FliD_C"/>
    <property type="match status" value="1"/>
</dbReference>
<dbReference type="PANTHER" id="PTHR30288">
    <property type="entry name" value="FLAGELLAR CAP/ASSEMBLY PROTEIN FLID"/>
    <property type="match status" value="1"/>
</dbReference>
<dbReference type="InterPro" id="IPR010809">
    <property type="entry name" value="FliD_C"/>
</dbReference>
<evidence type="ECO:0000256" key="1">
    <source>
        <dbReference type="ARBA" id="ARBA00009764"/>
    </source>
</evidence>
<comment type="similarity">
    <text evidence="1 5">Belongs to the FliD family.</text>
</comment>
<dbReference type="Pfam" id="PF02465">
    <property type="entry name" value="FliD_N"/>
    <property type="match status" value="1"/>
</dbReference>
<sequence>MPRLREYSTASSRSRAMSSVSSLSSVSSTSSVVTGSSGSTYVSGLSGLDTTALIKAAVEAKMQKAYRLDDQMKVLTNKSDAYTQLNTLMTSVSTAIKDMASSSTTSSFDSRAAYLTSSDVSTPANFMSATATSSASLGIYSVGVEQLAKSHKVQSDGQTSSAALGYAGSFKIGVSGGTQEEITVSATMTISDLASAINAKSSSTGVVATLVKVDDTHQRLVLSTTETGKSIVTTDVSGNTLDGLGITNGDGTTFKAANVLQTAQNAIVYVDGIKVESSSNTISNVMPGVSFTLYSETGGTFAGGNLNTINVEVGQDLSQVKGDIEDFVEAYNALRDFIITNQQFTAGIGAAEDAVLFGDSVLKGVKGVLSSLLTHSIIDEDGKKFTLFGNGTNGGIGLSMDENNKLVIDETTLNEALLQKIDLIQNFFETQVDTSSTDVRVPYRAEGMAQGTYTVSVVSNGTSITSAKLFGPGLDAAGVDLTVNGSTLYAPKSSSLYGLYIAYDDTKNTETNTFTITNGFADNLLSGFDTYTNASDGILTETISNLSDQIDEKQEKRDKVATDSTKYESTLINYYARLEKKIAEADVKLQYLEALFFSDDDS</sequence>
<evidence type="ECO:0000313" key="9">
    <source>
        <dbReference type="Proteomes" id="UP000033220"/>
    </source>
</evidence>
<dbReference type="GO" id="GO:0009421">
    <property type="term" value="C:bacterial-type flagellum filament cap"/>
    <property type="evidence" value="ECO:0007669"/>
    <property type="project" value="InterPro"/>
</dbReference>
<evidence type="ECO:0000259" key="7">
    <source>
        <dbReference type="Pfam" id="PF07195"/>
    </source>
</evidence>
<keyword evidence="8" id="KW-0966">Cell projection</keyword>
<dbReference type="GO" id="GO:0007155">
    <property type="term" value="P:cell adhesion"/>
    <property type="evidence" value="ECO:0007669"/>
    <property type="project" value="InterPro"/>
</dbReference>
<keyword evidence="3 5" id="KW-0175">Coiled coil</keyword>
<dbReference type="GO" id="GO:0071973">
    <property type="term" value="P:bacterial-type flagellum-dependent cell motility"/>
    <property type="evidence" value="ECO:0007669"/>
    <property type="project" value="TreeGrafter"/>
</dbReference>
<keyword evidence="8" id="KW-0282">Flagellum</keyword>
<dbReference type="InterPro" id="IPR040026">
    <property type="entry name" value="FliD"/>
</dbReference>
<comment type="function">
    <text evidence="5">Required for morphogenesis and for the elongation of the flagellar filament by facilitating polymerization of the flagellin monomers at the tip of growing filament. Forms a capping structure, which prevents flagellin subunits (transported through the central channel of the flagellum) from leaking out without polymerization at the distal end.</text>
</comment>
<keyword evidence="5" id="KW-0964">Secreted</keyword>
<dbReference type="EMBL" id="HE663493">
    <property type="protein sequence ID" value="CCG06953.1"/>
    <property type="molecule type" value="Genomic_DNA"/>
</dbReference>
<keyword evidence="9" id="KW-1185">Reference proteome</keyword>
<keyword evidence="4 5" id="KW-0975">Bacterial flagellum</keyword>
<dbReference type="HOGENOM" id="CLU_034841_0_0_5"/>
<dbReference type="GO" id="GO:0005576">
    <property type="term" value="C:extracellular region"/>
    <property type="evidence" value="ECO:0007669"/>
    <property type="project" value="UniProtKB-SubCell"/>
</dbReference>
<evidence type="ECO:0000256" key="5">
    <source>
        <dbReference type="RuleBase" id="RU362066"/>
    </source>
</evidence>
<comment type="subunit">
    <text evidence="2 5">Homopentamer.</text>
</comment>
<dbReference type="Pfam" id="PF07196">
    <property type="entry name" value="Flagellin_IN"/>
    <property type="match status" value="1"/>
</dbReference>
<evidence type="ECO:0000256" key="4">
    <source>
        <dbReference type="ARBA" id="ARBA00023143"/>
    </source>
</evidence>
<gene>
    <name evidence="8" type="ORF">RSPPHO_00327</name>
</gene>
<name>H6SN77_PARPM</name>
<dbReference type="PATRIC" id="fig|1150469.3.peg.383"/>
<dbReference type="InterPro" id="IPR003481">
    <property type="entry name" value="FliD_N"/>
</dbReference>
<organism evidence="8 9">
    <name type="scientific">Pararhodospirillum photometricum DSM 122</name>
    <dbReference type="NCBI Taxonomy" id="1150469"/>
    <lineage>
        <taxon>Bacteria</taxon>
        <taxon>Pseudomonadati</taxon>
        <taxon>Pseudomonadota</taxon>
        <taxon>Alphaproteobacteria</taxon>
        <taxon>Rhodospirillales</taxon>
        <taxon>Rhodospirillaceae</taxon>
        <taxon>Pararhodospirillum</taxon>
    </lineage>
</organism>
<dbReference type="GO" id="GO:0009424">
    <property type="term" value="C:bacterial-type flagellum hook"/>
    <property type="evidence" value="ECO:0007669"/>
    <property type="project" value="UniProtKB-UniRule"/>
</dbReference>
<feature type="domain" description="Flagellar hook-associated protein 2 C-terminal" evidence="7">
    <location>
        <begin position="263"/>
        <end position="583"/>
    </location>
</feature>
<dbReference type="KEGG" id="rpm:RSPPHO_00327"/>
<evidence type="ECO:0000256" key="3">
    <source>
        <dbReference type="ARBA" id="ARBA00023054"/>
    </source>
</evidence>
<dbReference type="AlphaFoldDB" id="H6SN77"/>
<comment type="subcellular location">
    <subcellularLocation>
        <location evidence="5">Secreted</location>
    </subcellularLocation>
    <subcellularLocation>
        <location evidence="5">Bacterial flagellum</location>
    </subcellularLocation>
</comment>
<reference evidence="8 9" key="1">
    <citation type="submission" date="2012-02" db="EMBL/GenBank/DDBJ databases">
        <title>Shotgun genome sequence of Phaeospirillum photometricum DSM 122.</title>
        <authorList>
            <person name="Duquesne K."/>
            <person name="Sturgis J."/>
        </authorList>
    </citation>
    <scope>NUCLEOTIDE SEQUENCE [LARGE SCALE GENOMIC DNA]</scope>
    <source>
        <strain evidence="9">DSM122</strain>
    </source>
</reference>
<accession>H6SN77</accession>
<dbReference type="Proteomes" id="UP000033220">
    <property type="component" value="Chromosome DSM 122"/>
</dbReference>
<evidence type="ECO:0000256" key="2">
    <source>
        <dbReference type="ARBA" id="ARBA00011255"/>
    </source>
</evidence>
<dbReference type="STRING" id="1150469.RSPPHO_00327"/>
<dbReference type="InterPro" id="IPR010810">
    <property type="entry name" value="Flagellin_hook_IN_motif"/>
</dbReference>
<proteinExistence type="inferred from homology"/>
<protein>
    <recommendedName>
        <fullName evidence="5">Flagellar hook-associated protein 2</fullName>
        <shortName evidence="5">HAP2</shortName>
    </recommendedName>
    <alternativeName>
        <fullName evidence="5">Flagellar cap protein</fullName>
    </alternativeName>
</protein>
<dbReference type="PANTHER" id="PTHR30288:SF0">
    <property type="entry name" value="FLAGELLAR HOOK-ASSOCIATED PROTEIN 2"/>
    <property type="match status" value="1"/>
</dbReference>
<feature type="coiled-coil region" evidence="5">
    <location>
        <begin position="543"/>
        <end position="595"/>
    </location>
</feature>
<evidence type="ECO:0000313" key="8">
    <source>
        <dbReference type="EMBL" id="CCG06953.1"/>
    </source>
</evidence>
<dbReference type="eggNOG" id="COG1345">
    <property type="taxonomic scope" value="Bacteria"/>
</dbReference>
<keyword evidence="8" id="KW-0969">Cilium</keyword>